<comment type="caution">
    <text evidence="1">The sequence shown here is derived from an EMBL/GenBank/DDBJ whole genome shotgun (WGS) entry which is preliminary data.</text>
</comment>
<reference evidence="2" key="1">
    <citation type="journal article" date="2022" name="Mol. Ecol. Resour.">
        <title>The genomes of chicory, endive, great burdock and yacon provide insights into Asteraceae palaeo-polyploidization history and plant inulin production.</title>
        <authorList>
            <person name="Fan W."/>
            <person name="Wang S."/>
            <person name="Wang H."/>
            <person name="Wang A."/>
            <person name="Jiang F."/>
            <person name="Liu H."/>
            <person name="Zhao H."/>
            <person name="Xu D."/>
            <person name="Zhang Y."/>
        </authorList>
    </citation>
    <scope>NUCLEOTIDE SEQUENCE [LARGE SCALE GENOMIC DNA]</scope>
    <source>
        <strain evidence="2">cv. Punajuju</strain>
    </source>
</reference>
<keyword evidence="2" id="KW-1185">Reference proteome</keyword>
<gene>
    <name evidence="1" type="ORF">L2E82_36242</name>
</gene>
<protein>
    <submittedName>
        <fullName evidence="1">Uncharacterized protein</fullName>
    </submittedName>
</protein>
<dbReference type="EMBL" id="CM042014">
    <property type="protein sequence ID" value="KAI3724464.1"/>
    <property type="molecule type" value="Genomic_DNA"/>
</dbReference>
<evidence type="ECO:0000313" key="2">
    <source>
        <dbReference type="Proteomes" id="UP001055811"/>
    </source>
</evidence>
<sequence>MFYHRGFSHDAEALHFKIVTLCSLFALSTFGPCTITGTLVSSNAFMGSDADLRRADYIAKQRAMEDALMASEPENLLLDSYDVLKFQTLDCLSRWKMVEAFQELMGGDTSMKHEPYENKIPPKISRLTGLFPSDFSNLRNVTSLYLQSNGFYGPLQVLDISSNNLAGPVPQSLQRFPSSPFTGNNLSPLSSPPPVLSLASQLSTKSSKLGEPAILGIAIGGCALAFVLIGMEALCSSKAVALRLTLRICLEHR</sequence>
<organism evidence="1 2">
    <name type="scientific">Cichorium intybus</name>
    <name type="common">Chicory</name>
    <dbReference type="NCBI Taxonomy" id="13427"/>
    <lineage>
        <taxon>Eukaryota</taxon>
        <taxon>Viridiplantae</taxon>
        <taxon>Streptophyta</taxon>
        <taxon>Embryophyta</taxon>
        <taxon>Tracheophyta</taxon>
        <taxon>Spermatophyta</taxon>
        <taxon>Magnoliopsida</taxon>
        <taxon>eudicotyledons</taxon>
        <taxon>Gunneridae</taxon>
        <taxon>Pentapetalae</taxon>
        <taxon>asterids</taxon>
        <taxon>campanulids</taxon>
        <taxon>Asterales</taxon>
        <taxon>Asteraceae</taxon>
        <taxon>Cichorioideae</taxon>
        <taxon>Cichorieae</taxon>
        <taxon>Cichoriinae</taxon>
        <taxon>Cichorium</taxon>
    </lineage>
</organism>
<reference evidence="1 2" key="2">
    <citation type="journal article" date="2022" name="Mol. Ecol. Resour.">
        <title>The genomes of chicory, endive, great burdock and yacon provide insights into Asteraceae paleo-polyploidization history and plant inulin production.</title>
        <authorList>
            <person name="Fan W."/>
            <person name="Wang S."/>
            <person name="Wang H."/>
            <person name="Wang A."/>
            <person name="Jiang F."/>
            <person name="Liu H."/>
            <person name="Zhao H."/>
            <person name="Xu D."/>
            <person name="Zhang Y."/>
        </authorList>
    </citation>
    <scope>NUCLEOTIDE SEQUENCE [LARGE SCALE GENOMIC DNA]</scope>
    <source>
        <strain evidence="2">cv. Punajuju</strain>
        <tissue evidence="1">Leaves</tissue>
    </source>
</reference>
<name>A0ACB9BRD8_CICIN</name>
<evidence type="ECO:0000313" key="1">
    <source>
        <dbReference type="EMBL" id="KAI3724464.1"/>
    </source>
</evidence>
<accession>A0ACB9BRD8</accession>
<dbReference type="Proteomes" id="UP001055811">
    <property type="component" value="Linkage Group LG06"/>
</dbReference>
<proteinExistence type="predicted"/>